<gene>
    <name evidence="2" type="ORF">PMAYCL1PPCAC_17311</name>
</gene>
<feature type="transmembrane region" description="Helical" evidence="1">
    <location>
        <begin position="12"/>
        <end position="34"/>
    </location>
</feature>
<keyword evidence="3" id="KW-1185">Reference proteome</keyword>
<feature type="transmembrane region" description="Helical" evidence="1">
    <location>
        <begin position="76"/>
        <end position="98"/>
    </location>
</feature>
<keyword evidence="1" id="KW-0472">Membrane</keyword>
<dbReference type="Proteomes" id="UP001328107">
    <property type="component" value="Unassembled WGS sequence"/>
</dbReference>
<keyword evidence="1" id="KW-1133">Transmembrane helix</keyword>
<keyword evidence="1" id="KW-0812">Transmembrane</keyword>
<dbReference type="AlphaFoldDB" id="A0AAN5I0T1"/>
<accession>A0AAN5I0T1</accession>
<reference evidence="3" key="1">
    <citation type="submission" date="2022-10" db="EMBL/GenBank/DDBJ databases">
        <title>Genome assembly of Pristionchus species.</title>
        <authorList>
            <person name="Yoshida K."/>
            <person name="Sommer R.J."/>
        </authorList>
    </citation>
    <scope>NUCLEOTIDE SEQUENCE [LARGE SCALE GENOMIC DNA]</scope>
    <source>
        <strain evidence="3">RS5460</strain>
    </source>
</reference>
<comment type="caution">
    <text evidence="2">The sequence shown here is derived from an EMBL/GenBank/DDBJ whole genome shotgun (WGS) entry which is preliminary data.</text>
</comment>
<organism evidence="2 3">
    <name type="scientific">Pristionchus mayeri</name>
    <dbReference type="NCBI Taxonomy" id="1317129"/>
    <lineage>
        <taxon>Eukaryota</taxon>
        <taxon>Metazoa</taxon>
        <taxon>Ecdysozoa</taxon>
        <taxon>Nematoda</taxon>
        <taxon>Chromadorea</taxon>
        <taxon>Rhabditida</taxon>
        <taxon>Rhabditina</taxon>
        <taxon>Diplogasteromorpha</taxon>
        <taxon>Diplogasteroidea</taxon>
        <taxon>Neodiplogasteridae</taxon>
        <taxon>Pristionchus</taxon>
    </lineage>
</organism>
<evidence type="ECO:0000256" key="1">
    <source>
        <dbReference type="SAM" id="Phobius"/>
    </source>
</evidence>
<proteinExistence type="predicted"/>
<feature type="non-terminal residue" evidence="2">
    <location>
        <position position="1"/>
    </location>
</feature>
<evidence type="ECO:0000313" key="3">
    <source>
        <dbReference type="Proteomes" id="UP001328107"/>
    </source>
</evidence>
<dbReference type="EMBL" id="BTRK01000004">
    <property type="protein sequence ID" value="GMR47116.1"/>
    <property type="molecule type" value="Genomic_DNA"/>
</dbReference>
<name>A0AAN5I0T1_9BILA</name>
<protein>
    <recommendedName>
        <fullName evidence="4">G protein-coupled receptor</fullName>
    </recommendedName>
</protein>
<evidence type="ECO:0008006" key="4">
    <source>
        <dbReference type="Google" id="ProtNLM"/>
    </source>
</evidence>
<evidence type="ECO:0000313" key="2">
    <source>
        <dbReference type="EMBL" id="GMR47116.1"/>
    </source>
</evidence>
<sequence>FSYFVLRWNPPSVFCTRIFAFAIFLISFSLYVLFGMSRASPDELSVYISRYSHKYYIDLRESVGVVNVLNSLATPAIVWTVITTCVLACVNVLVGTAIHRAVHSQFFVVSHFLLFPGTESNLRP</sequence>